<comment type="subunit">
    <text evidence="10">The FO synthase complex consists of two subunits, CofG and CofH.</text>
</comment>
<evidence type="ECO:0000313" key="13">
    <source>
        <dbReference type="EMBL" id="RMB12868.1"/>
    </source>
</evidence>
<evidence type="ECO:0000256" key="10">
    <source>
        <dbReference type="HAMAP-Rule" id="MF_01611"/>
    </source>
</evidence>
<evidence type="ECO:0000313" key="15">
    <source>
        <dbReference type="Proteomes" id="UP000282007"/>
    </source>
</evidence>
<dbReference type="EMBL" id="REFS01000006">
    <property type="protein sequence ID" value="RMB12868.1"/>
    <property type="molecule type" value="Genomic_DNA"/>
</dbReference>
<dbReference type="GO" id="GO:0044689">
    <property type="term" value="F:7,8-didemethyl-8-hydroxy-5-deazariboflavin synthase activity"/>
    <property type="evidence" value="ECO:0007669"/>
    <property type="project" value="UniProtKB-EC"/>
</dbReference>
<proteinExistence type="inferred from homology"/>
<gene>
    <name evidence="10 12" type="primary">cofG</name>
    <name evidence="13" type="ORF">ATH50_3024</name>
    <name evidence="12" type="ORF">DU502_15180</name>
</gene>
<reference evidence="13 14" key="1">
    <citation type="journal article" date="2015" name="Stand. Genomic Sci.">
        <title>Genomic Encyclopedia of Bacterial and Archaeal Type Strains, Phase III: the genomes of soil and plant-associated and newly described type strains.</title>
        <authorList>
            <person name="Whitman W.B."/>
            <person name="Woyke T."/>
            <person name="Klenk H.P."/>
            <person name="Zhou Y."/>
            <person name="Lilburn T.G."/>
            <person name="Beck B.J."/>
            <person name="De Vos P."/>
            <person name="Vandamme P."/>
            <person name="Eisen J.A."/>
            <person name="Garrity G."/>
            <person name="Hugenholtz P."/>
            <person name="Kyrpides N.C."/>
        </authorList>
    </citation>
    <scope>NUCLEOTIDE SEQUENCE [LARGE SCALE GENOMIC DNA]</scope>
    <source>
        <strain evidence="13 14">CGMCC 1.10124</strain>
    </source>
</reference>
<dbReference type="RefSeq" id="WP_121921593.1">
    <property type="nucleotide sequence ID" value="NZ_CP034145.1"/>
</dbReference>
<evidence type="ECO:0000256" key="6">
    <source>
        <dbReference type="ARBA" id="ARBA00023004"/>
    </source>
</evidence>
<dbReference type="HAMAP" id="MF_01611">
    <property type="entry name" value="FO_synth_sub1"/>
    <property type="match status" value="1"/>
</dbReference>
<dbReference type="AlphaFoldDB" id="A0A3M0CU01"/>
<feature type="binding site" evidence="10">
    <location>
        <position position="54"/>
    </location>
    <ligand>
        <name>[4Fe-4S] cluster</name>
        <dbReference type="ChEBI" id="CHEBI:49883"/>
        <note>4Fe-4S-S-AdoMet</note>
    </ligand>
</feature>
<keyword evidence="8 10" id="KW-0456">Lyase</keyword>
<dbReference type="GO" id="GO:0051539">
    <property type="term" value="F:4 iron, 4 sulfur cluster binding"/>
    <property type="evidence" value="ECO:0007669"/>
    <property type="project" value="UniProtKB-KW"/>
</dbReference>
<evidence type="ECO:0000313" key="12">
    <source>
        <dbReference type="EMBL" id="AZH26634.1"/>
    </source>
</evidence>
<keyword evidence="15" id="KW-1185">Reference proteome</keyword>
<feature type="domain" description="Radical SAM core" evidence="11">
    <location>
        <begin position="40"/>
        <end position="276"/>
    </location>
</feature>
<dbReference type="SFLD" id="SFLDG01388">
    <property type="entry name" value="7_8-didemethyl-8-hydroxy-5-dea"/>
    <property type="match status" value="1"/>
</dbReference>
<dbReference type="Proteomes" id="UP000282007">
    <property type="component" value="Chromosome"/>
</dbReference>
<feature type="binding site" evidence="10">
    <location>
        <position position="58"/>
    </location>
    <ligand>
        <name>[4Fe-4S] cluster</name>
        <dbReference type="ChEBI" id="CHEBI:49883"/>
        <note>4Fe-4S-S-AdoMet</note>
    </ligand>
</feature>
<accession>A0A3M0CU01</accession>
<evidence type="ECO:0000256" key="1">
    <source>
        <dbReference type="ARBA" id="ARBA00004712"/>
    </source>
</evidence>
<dbReference type="InterPro" id="IPR013785">
    <property type="entry name" value="Aldolase_TIM"/>
</dbReference>
<dbReference type="InterPro" id="IPR019939">
    <property type="entry name" value="CofG_family"/>
</dbReference>
<dbReference type="InterPro" id="IPR034405">
    <property type="entry name" value="F420"/>
</dbReference>
<dbReference type="SMART" id="SM00729">
    <property type="entry name" value="Elp3"/>
    <property type="match status" value="1"/>
</dbReference>
<keyword evidence="5 10" id="KW-0479">Metal-binding</keyword>
<comment type="catalytic activity">
    <reaction evidence="9 10">
        <text>5-amino-5-(4-hydroxybenzyl)-6-(D-ribitylimino)-5,6-dihydrouracil + S-adenosyl-L-methionine = 7,8-didemethyl-8-hydroxy-5-deazariboflavin + 5'-deoxyadenosine + L-methionine + NH4(+) + H(+)</text>
        <dbReference type="Rhea" id="RHEA:55204"/>
        <dbReference type="ChEBI" id="CHEBI:15378"/>
        <dbReference type="ChEBI" id="CHEBI:17319"/>
        <dbReference type="ChEBI" id="CHEBI:28938"/>
        <dbReference type="ChEBI" id="CHEBI:57844"/>
        <dbReference type="ChEBI" id="CHEBI:59789"/>
        <dbReference type="ChEBI" id="CHEBI:59904"/>
        <dbReference type="ChEBI" id="CHEBI:85936"/>
        <dbReference type="EC" id="4.3.1.32"/>
    </reaction>
</comment>
<dbReference type="Pfam" id="PF04055">
    <property type="entry name" value="Radical_SAM"/>
    <property type="match status" value="1"/>
</dbReference>
<dbReference type="NCBIfam" id="TIGR03550">
    <property type="entry name" value="F420_cofG"/>
    <property type="match status" value="1"/>
</dbReference>
<keyword evidence="3 10" id="KW-0004">4Fe-4S</keyword>
<dbReference type="CDD" id="cd01335">
    <property type="entry name" value="Radical_SAM"/>
    <property type="match status" value="1"/>
</dbReference>
<sequence length="376" mass="41547">MVRAPETDDERVAPESLVDAAAVDDLLGVTPADVEAAPELTFARNVFLPLTTACRYTCTYCTFYDVPGEATLMPPEAVREQLRIGADAGCTEALFTFGDAPDERYTAVYDQLDEWGYDDVLDYLYDACEMALDEGLLPHSNPGDLRERELERLAEVNASMGVMLETTADVDAHSGGRRKTPERRLGTIRAAGEAGVPFTTGILVGIDETRRDRAESLLAIRELHERYDHVQEVIVQNVVPNERSDFERPSVETMRETVAMARAALPPAVSVQVPPNLSPTRELLDCGVDDLGGVSPVTDDYINPDYAWPALDELERIASEAGVPLRERLPTHERYLPAEFRRGSVDPAAGTWLRPTIRDALDADDDAGRRYRALLQ</sequence>
<dbReference type="PANTHER" id="PTHR43076:SF15">
    <property type="entry name" value="7,8-DIDEMETHYL-8-HYDROXY-5-DEAZARIBOFLAVIN SYNTHASE"/>
    <property type="match status" value="1"/>
</dbReference>
<evidence type="ECO:0000256" key="7">
    <source>
        <dbReference type="ARBA" id="ARBA00023014"/>
    </source>
</evidence>
<dbReference type="SFLD" id="SFLDF00294">
    <property type="entry name" value="7_8-didemethyl-8-hydroxy-5-dea"/>
    <property type="match status" value="1"/>
</dbReference>
<dbReference type="InterPro" id="IPR006638">
    <property type="entry name" value="Elp3/MiaA/NifB-like_rSAM"/>
</dbReference>
<dbReference type="OrthoDB" id="35347at2157"/>
<comment type="pathway">
    <text evidence="1 10">Cofactor biosynthesis; coenzyme F0 biosynthesis.</text>
</comment>
<evidence type="ECO:0000259" key="11">
    <source>
        <dbReference type="PROSITE" id="PS51918"/>
    </source>
</evidence>
<dbReference type="InterPro" id="IPR058240">
    <property type="entry name" value="rSAM_sf"/>
</dbReference>
<dbReference type="NCBIfam" id="NF004884">
    <property type="entry name" value="PRK06245.1"/>
    <property type="match status" value="1"/>
</dbReference>
<dbReference type="Gene3D" id="3.20.20.70">
    <property type="entry name" value="Aldolase class I"/>
    <property type="match status" value="1"/>
</dbReference>
<evidence type="ECO:0000256" key="8">
    <source>
        <dbReference type="ARBA" id="ARBA00023239"/>
    </source>
</evidence>
<evidence type="ECO:0000256" key="5">
    <source>
        <dbReference type="ARBA" id="ARBA00022723"/>
    </source>
</evidence>
<feature type="binding site" evidence="10">
    <location>
        <position position="61"/>
    </location>
    <ligand>
        <name>[4Fe-4S] cluster</name>
        <dbReference type="ChEBI" id="CHEBI:49883"/>
        <note>4Fe-4S-S-AdoMet</note>
    </ligand>
</feature>
<dbReference type="SUPFAM" id="SSF102114">
    <property type="entry name" value="Radical SAM enzymes"/>
    <property type="match status" value="1"/>
</dbReference>
<organism evidence="13 14">
    <name type="scientific">Haloplanus aerogenes</name>
    <dbReference type="NCBI Taxonomy" id="660522"/>
    <lineage>
        <taxon>Archaea</taxon>
        <taxon>Methanobacteriati</taxon>
        <taxon>Methanobacteriota</taxon>
        <taxon>Stenosarchaea group</taxon>
        <taxon>Halobacteria</taxon>
        <taxon>Halobacteriales</taxon>
        <taxon>Haloferacaceae</taxon>
        <taxon>Haloplanus</taxon>
    </lineage>
</organism>
<dbReference type="SFLD" id="SFLDG01064">
    <property type="entry name" value="F420__menaquinone_cofactor_bio"/>
    <property type="match status" value="1"/>
</dbReference>
<dbReference type="EC" id="4.3.1.32" evidence="2 10"/>
<protein>
    <recommendedName>
        <fullName evidence="2 10">7,8-didemethyl-8-hydroxy-5-deazariboflavin synthase</fullName>
        <ecNumber evidence="2 10">4.3.1.32</ecNumber>
    </recommendedName>
    <alternativeName>
        <fullName evidence="10">FO synthase subunit 1</fullName>
    </alternativeName>
</protein>
<comment type="cofactor">
    <cofactor evidence="10">
        <name>[4Fe-4S] cluster</name>
        <dbReference type="ChEBI" id="CHEBI:49883"/>
    </cofactor>
    <text evidence="10">Binds 1 [4Fe-4S] cluster. The cluster is coordinated with 3 cysteines and an exchangeable S-adenosyl-L-methionine.</text>
</comment>
<evidence type="ECO:0000256" key="3">
    <source>
        <dbReference type="ARBA" id="ARBA00022485"/>
    </source>
</evidence>
<evidence type="ECO:0000256" key="4">
    <source>
        <dbReference type="ARBA" id="ARBA00022691"/>
    </source>
</evidence>
<keyword evidence="6 10" id="KW-0408">Iron</keyword>
<dbReference type="SFLD" id="SFLDS00029">
    <property type="entry name" value="Radical_SAM"/>
    <property type="match status" value="1"/>
</dbReference>
<reference evidence="13" key="3">
    <citation type="submission" date="2018-10" db="EMBL/GenBank/DDBJ databases">
        <authorList>
            <person name="Whitman W."/>
            <person name="Huntemann M."/>
            <person name="Clum A."/>
            <person name="Pillay M."/>
            <person name="Palaniappan K."/>
            <person name="Varghese N."/>
            <person name="Mikhailova N."/>
            <person name="Stamatis D."/>
            <person name="Reddy T."/>
            <person name="Daum C."/>
            <person name="Shapiro N."/>
            <person name="Ivanova N."/>
            <person name="Kyrpides N."/>
            <person name="Woyke T."/>
        </authorList>
    </citation>
    <scope>NUCLEOTIDE SEQUENCE</scope>
    <source>
        <strain evidence="13">CGMCC 1.10124</strain>
    </source>
</reference>
<comment type="function">
    <text evidence="10">Catalyzes the radical-mediated synthesis of 7,8-didemethyl-8-hydroxy-5-deazariboflavin (FO) from 5-amino-5-(4-hydroxybenzyl)-6-(D-ribitylimino)-5,6-dihydrouracil.</text>
</comment>
<comment type="similarity">
    <text evidence="10">Belongs to the radical SAM superfamily. CofG family.</text>
</comment>
<dbReference type="GO" id="GO:0016765">
    <property type="term" value="F:transferase activity, transferring alkyl or aryl (other than methyl) groups"/>
    <property type="evidence" value="ECO:0007669"/>
    <property type="project" value="InterPro"/>
</dbReference>
<evidence type="ECO:0000256" key="2">
    <source>
        <dbReference type="ARBA" id="ARBA00012126"/>
    </source>
</evidence>
<dbReference type="PANTHER" id="PTHR43076">
    <property type="entry name" value="FO SYNTHASE (COFH)"/>
    <property type="match status" value="1"/>
</dbReference>
<dbReference type="PROSITE" id="PS51918">
    <property type="entry name" value="RADICAL_SAM"/>
    <property type="match status" value="1"/>
</dbReference>
<evidence type="ECO:0000256" key="9">
    <source>
        <dbReference type="ARBA" id="ARBA00048974"/>
    </source>
</evidence>
<keyword evidence="4 10" id="KW-0949">S-adenosyl-L-methionine</keyword>
<dbReference type="KEGG" id="haer:DU502_15180"/>
<keyword evidence="7 10" id="KW-0411">Iron-sulfur</keyword>
<evidence type="ECO:0000313" key="14">
    <source>
        <dbReference type="Proteomes" id="UP000277326"/>
    </source>
</evidence>
<dbReference type="Proteomes" id="UP000277326">
    <property type="component" value="Unassembled WGS sequence"/>
</dbReference>
<dbReference type="GO" id="GO:0005506">
    <property type="term" value="F:iron ion binding"/>
    <property type="evidence" value="ECO:0007669"/>
    <property type="project" value="UniProtKB-UniRule"/>
</dbReference>
<dbReference type="GeneID" id="38472656"/>
<dbReference type="InterPro" id="IPR007197">
    <property type="entry name" value="rSAM"/>
</dbReference>
<reference evidence="12 15" key="2">
    <citation type="submission" date="2018-07" db="EMBL/GenBank/DDBJ databases">
        <title>Genome sequences of Haloplanus aerogenes JCM 16430T.</title>
        <authorList>
            <person name="Kim Y.B."/>
            <person name="Roh S.W."/>
        </authorList>
    </citation>
    <scope>NUCLEOTIDE SEQUENCE [LARGE SCALE GENOMIC DNA]</scope>
    <source>
        <strain evidence="12 15">JCM 16430</strain>
    </source>
</reference>
<name>A0A3M0CU01_9EURY</name>
<dbReference type="UniPathway" id="UPA00072"/>
<dbReference type="EMBL" id="CP034145">
    <property type="protein sequence ID" value="AZH26634.1"/>
    <property type="molecule type" value="Genomic_DNA"/>
</dbReference>